<protein>
    <submittedName>
        <fullName evidence="1">Uncharacterized protein</fullName>
    </submittedName>
</protein>
<evidence type="ECO:0000313" key="2">
    <source>
        <dbReference type="Proteomes" id="UP000629420"/>
    </source>
</evidence>
<reference evidence="1 2" key="1">
    <citation type="submission" date="2021-01" db="EMBL/GenBank/DDBJ databases">
        <title>Aequorivita sp. strain KX20305, a bacterium isolated from the sediment collected at a cold seep field in South China Sea.</title>
        <authorList>
            <person name="Zhang H."/>
            <person name="Li C."/>
        </authorList>
    </citation>
    <scope>NUCLEOTIDE SEQUENCE [LARGE SCALE GENOMIC DNA]</scope>
    <source>
        <strain evidence="1 2">KX20305</strain>
    </source>
</reference>
<gene>
    <name evidence="1" type="ORF">JK629_01810</name>
</gene>
<accession>A0ABX7DTA4</accession>
<sequence>MEKTHKYIQSIVNAMKTLHKGKISFVDKGDNWSVNVEVEWNKRITKTTIKSKKVDLKSDFASCKLSKSNFLTNLSYIFSSYIISHRSEAYSFSGTKSEYSEAILMSKATIPLMESKNPVIGLEGKYLIFSGGTRKKDISSLSNIFKLNEVLMKEIDKNKLNK</sequence>
<name>A0ABX7DTA4_9FLAO</name>
<organism evidence="1 2">
    <name type="scientific">Aequorivita iocasae</name>
    <dbReference type="NCBI Taxonomy" id="2803865"/>
    <lineage>
        <taxon>Bacteria</taxon>
        <taxon>Pseudomonadati</taxon>
        <taxon>Bacteroidota</taxon>
        <taxon>Flavobacteriia</taxon>
        <taxon>Flavobacteriales</taxon>
        <taxon>Flavobacteriaceae</taxon>
        <taxon>Aequorivita</taxon>
    </lineage>
</organism>
<evidence type="ECO:0000313" key="1">
    <source>
        <dbReference type="EMBL" id="QQX77037.1"/>
    </source>
</evidence>
<proteinExistence type="predicted"/>
<dbReference type="RefSeq" id="WP_202336941.1">
    <property type="nucleotide sequence ID" value="NZ_CP068439.1"/>
</dbReference>
<dbReference type="EMBL" id="CP068439">
    <property type="protein sequence ID" value="QQX77037.1"/>
    <property type="molecule type" value="Genomic_DNA"/>
</dbReference>
<keyword evidence="2" id="KW-1185">Reference proteome</keyword>
<dbReference type="Proteomes" id="UP000629420">
    <property type="component" value="Chromosome"/>
</dbReference>